<dbReference type="EMBL" id="BAAAEN010000018">
    <property type="protein sequence ID" value="GAA0519341.1"/>
    <property type="molecule type" value="Genomic_DNA"/>
</dbReference>
<keyword evidence="7" id="KW-1185">Reference proteome</keyword>
<dbReference type="InterPro" id="IPR036388">
    <property type="entry name" value="WH-like_DNA-bd_sf"/>
</dbReference>
<organism evidence="6 7">
    <name type="scientific">Pigmentiphaga daeguensis</name>
    <dbReference type="NCBI Taxonomy" id="414049"/>
    <lineage>
        <taxon>Bacteria</taxon>
        <taxon>Pseudomonadati</taxon>
        <taxon>Pseudomonadota</taxon>
        <taxon>Betaproteobacteria</taxon>
        <taxon>Burkholderiales</taxon>
        <taxon>Alcaligenaceae</taxon>
        <taxon>Pigmentiphaga</taxon>
    </lineage>
</organism>
<dbReference type="InterPro" id="IPR029016">
    <property type="entry name" value="GAF-like_dom_sf"/>
</dbReference>
<dbReference type="Gene3D" id="1.10.10.10">
    <property type="entry name" value="Winged helix-like DNA-binding domain superfamily/Winged helix DNA-binding domain"/>
    <property type="match status" value="1"/>
</dbReference>
<dbReference type="InterPro" id="IPR050707">
    <property type="entry name" value="HTH_MetabolicPath_Reg"/>
</dbReference>
<dbReference type="InterPro" id="IPR014757">
    <property type="entry name" value="Tscrpt_reg_IclR_C"/>
</dbReference>
<dbReference type="Gene3D" id="3.30.450.40">
    <property type="match status" value="1"/>
</dbReference>
<dbReference type="Pfam" id="PF09339">
    <property type="entry name" value="HTH_IclR"/>
    <property type="match status" value="1"/>
</dbReference>
<dbReference type="SUPFAM" id="SSF55781">
    <property type="entry name" value="GAF domain-like"/>
    <property type="match status" value="1"/>
</dbReference>
<keyword evidence="3" id="KW-0804">Transcription</keyword>
<keyword evidence="1" id="KW-0805">Transcription regulation</keyword>
<protein>
    <submittedName>
        <fullName evidence="6">IclR family transcriptional regulator C-terminal domain-containing protein</fullName>
    </submittedName>
</protein>
<gene>
    <name evidence="6" type="ORF">GCM10009097_41120</name>
</gene>
<dbReference type="SMART" id="SM00346">
    <property type="entry name" value="HTH_ICLR"/>
    <property type="match status" value="1"/>
</dbReference>
<evidence type="ECO:0000313" key="6">
    <source>
        <dbReference type="EMBL" id="GAA0519341.1"/>
    </source>
</evidence>
<dbReference type="Proteomes" id="UP001501706">
    <property type="component" value="Unassembled WGS sequence"/>
</dbReference>
<accession>A0ABN1CHP8</accession>
<feature type="domain" description="HTH iclR-type" evidence="4">
    <location>
        <begin position="18"/>
        <end position="78"/>
    </location>
</feature>
<evidence type="ECO:0000259" key="5">
    <source>
        <dbReference type="PROSITE" id="PS51078"/>
    </source>
</evidence>
<name>A0ABN1CHP8_9BURK</name>
<sequence>MQTTPEHRQPDADSTGRVQSIDRAFMVLRELASTPQGATALDLSRRTGIERTTVHRLLKTLVHWDMVTADDGAYALGPECLLFATAHASRLNVRRAALPYAVELQEKVLHGRSALVSISVPARDRVIIVERIWTPRTPMNVIIDIGNQFPIDDCASGKAILSTYADDLCLATLGQARFDKVRPALRKIRQAGGFCATVGQYKRGLASLACPFQGRSPAALGAIVVSGLDLDDCLDTGSSLAQHLYRACENVSSALQHG</sequence>
<dbReference type="PROSITE" id="PS51078">
    <property type="entry name" value="ICLR_ED"/>
    <property type="match status" value="1"/>
</dbReference>
<dbReference type="PROSITE" id="PS51077">
    <property type="entry name" value="HTH_ICLR"/>
    <property type="match status" value="1"/>
</dbReference>
<dbReference type="RefSeq" id="WP_343928116.1">
    <property type="nucleotide sequence ID" value="NZ_BAAAEN010000018.1"/>
</dbReference>
<feature type="domain" description="IclR-ED" evidence="5">
    <location>
        <begin position="79"/>
        <end position="257"/>
    </location>
</feature>
<dbReference type="PANTHER" id="PTHR30136">
    <property type="entry name" value="HELIX-TURN-HELIX TRANSCRIPTIONAL REGULATOR, ICLR FAMILY"/>
    <property type="match status" value="1"/>
</dbReference>
<dbReference type="SUPFAM" id="SSF46785">
    <property type="entry name" value="Winged helix' DNA-binding domain"/>
    <property type="match status" value="1"/>
</dbReference>
<dbReference type="InterPro" id="IPR036390">
    <property type="entry name" value="WH_DNA-bd_sf"/>
</dbReference>
<evidence type="ECO:0000256" key="1">
    <source>
        <dbReference type="ARBA" id="ARBA00023015"/>
    </source>
</evidence>
<evidence type="ECO:0000256" key="3">
    <source>
        <dbReference type="ARBA" id="ARBA00023163"/>
    </source>
</evidence>
<evidence type="ECO:0000313" key="7">
    <source>
        <dbReference type="Proteomes" id="UP001501706"/>
    </source>
</evidence>
<dbReference type="Pfam" id="PF01614">
    <property type="entry name" value="IclR_C"/>
    <property type="match status" value="1"/>
</dbReference>
<reference evidence="6 7" key="1">
    <citation type="journal article" date="2019" name="Int. J. Syst. Evol. Microbiol.">
        <title>The Global Catalogue of Microorganisms (GCM) 10K type strain sequencing project: providing services to taxonomists for standard genome sequencing and annotation.</title>
        <authorList>
            <consortium name="The Broad Institute Genomics Platform"/>
            <consortium name="The Broad Institute Genome Sequencing Center for Infectious Disease"/>
            <person name="Wu L."/>
            <person name="Ma J."/>
        </authorList>
    </citation>
    <scope>NUCLEOTIDE SEQUENCE [LARGE SCALE GENOMIC DNA]</scope>
    <source>
        <strain evidence="6 7">JCM 14330</strain>
    </source>
</reference>
<dbReference type="PANTHER" id="PTHR30136:SF35">
    <property type="entry name" value="HTH-TYPE TRANSCRIPTIONAL REGULATOR RV1719"/>
    <property type="match status" value="1"/>
</dbReference>
<evidence type="ECO:0000259" key="4">
    <source>
        <dbReference type="PROSITE" id="PS51077"/>
    </source>
</evidence>
<dbReference type="InterPro" id="IPR005471">
    <property type="entry name" value="Tscrpt_reg_IclR_N"/>
</dbReference>
<comment type="caution">
    <text evidence="6">The sequence shown here is derived from an EMBL/GenBank/DDBJ whole genome shotgun (WGS) entry which is preliminary data.</text>
</comment>
<keyword evidence="2" id="KW-0238">DNA-binding</keyword>
<evidence type="ECO:0000256" key="2">
    <source>
        <dbReference type="ARBA" id="ARBA00023125"/>
    </source>
</evidence>
<proteinExistence type="predicted"/>